<keyword evidence="5 7" id="KW-0378">Hydrolase</keyword>
<comment type="catalytic activity">
    <reaction evidence="1 7">
        <text>Cleavage of hydrophobic, N-terminal signal or leader sequences from secreted and periplasmic proteins.</text>
        <dbReference type="EC" id="3.4.21.89"/>
    </reaction>
</comment>
<dbReference type="EMBL" id="CAQI01000032">
    <property type="protein sequence ID" value="CCQ45118.1"/>
    <property type="molecule type" value="Genomic_DNA"/>
</dbReference>
<organism evidence="10 11">
    <name type="scientific">Pseudarthrobacter siccitolerans</name>
    <dbReference type="NCBI Taxonomy" id="861266"/>
    <lineage>
        <taxon>Bacteria</taxon>
        <taxon>Bacillati</taxon>
        <taxon>Actinomycetota</taxon>
        <taxon>Actinomycetes</taxon>
        <taxon>Micrococcales</taxon>
        <taxon>Micrococcaceae</taxon>
        <taxon>Pseudarthrobacter</taxon>
    </lineage>
</organism>
<dbReference type="STRING" id="861266.ARTSIC4J27_1051"/>
<keyword evidence="7" id="KW-0645">Protease</keyword>
<gene>
    <name evidence="10" type="primary">lepB</name>
    <name evidence="10" type="ORF">ARTSIC4J27_1051</name>
</gene>
<evidence type="ECO:0000256" key="4">
    <source>
        <dbReference type="ARBA" id="ARBA00013208"/>
    </source>
</evidence>
<evidence type="ECO:0000313" key="11">
    <source>
        <dbReference type="Proteomes" id="UP000035722"/>
    </source>
</evidence>
<dbReference type="EC" id="3.4.21.89" evidence="4 7"/>
<evidence type="ECO:0000256" key="5">
    <source>
        <dbReference type="ARBA" id="ARBA00022801"/>
    </source>
</evidence>
<evidence type="ECO:0000259" key="9">
    <source>
        <dbReference type="Pfam" id="PF10502"/>
    </source>
</evidence>
<dbReference type="AlphaFoldDB" id="A0A024GZC6"/>
<feature type="active site" evidence="6">
    <location>
        <position position="63"/>
    </location>
</feature>
<accession>A0A024GZC6</accession>
<sequence>MLRAGVLKLSGRRRRPRHRLPRSKAHVPGQRHSRLVARALVAAMAIVALRLWFVEPFTVSSDSMEPTIREGAVVLLFKPGADVGWIQNGVVVAFTSPADGHTAIKRVIAREGQTVAIRDAELYVDDVAVPEPFIDHSRIDATYFGPEKVPAGSVFVLGDNRGVSIDSRDYGAVPLTAIRGTLLTGQK</sequence>
<reference evidence="11" key="1">
    <citation type="journal article" date="2014" name="Genome Announc.">
        <title>Genome Sequence of Arthrobacter siccitolerans 4J27, a Xeroprotectant-Producing Desiccation-Tolerant Microorganism.</title>
        <authorList>
            <person name="Manzanera M."/>
            <person name="Santa-Cruz-Calvo L."/>
            <person name="Vilchez J.I."/>
            <person name="Garcia-Fontana C."/>
            <person name="Silva-Castro G.A."/>
            <person name="Calvo C."/>
            <person name="Gonzalez-Lopez J."/>
        </authorList>
    </citation>
    <scope>NUCLEOTIDE SEQUENCE [LARGE SCALE GENOMIC DNA]</scope>
    <source>
        <strain evidence="11">4J27</strain>
    </source>
</reference>
<evidence type="ECO:0000256" key="2">
    <source>
        <dbReference type="ARBA" id="ARBA00004401"/>
    </source>
</evidence>
<protein>
    <recommendedName>
        <fullName evidence="4 7">Signal peptidase I</fullName>
        <ecNumber evidence="4 7">3.4.21.89</ecNumber>
    </recommendedName>
</protein>
<feature type="domain" description="Peptidase S26" evidence="9">
    <location>
        <begin position="35"/>
        <end position="181"/>
    </location>
</feature>
<dbReference type="CDD" id="cd06530">
    <property type="entry name" value="S26_SPase_I"/>
    <property type="match status" value="1"/>
</dbReference>
<dbReference type="PANTHER" id="PTHR43390:SF1">
    <property type="entry name" value="CHLOROPLAST PROCESSING PEPTIDASE"/>
    <property type="match status" value="1"/>
</dbReference>
<evidence type="ECO:0000256" key="8">
    <source>
        <dbReference type="SAM" id="MobiDB-lite"/>
    </source>
</evidence>
<dbReference type="NCBIfam" id="TIGR02227">
    <property type="entry name" value="sigpep_I_bact"/>
    <property type="match status" value="1"/>
</dbReference>
<dbReference type="InterPro" id="IPR019758">
    <property type="entry name" value="Pept_S26A_signal_pept_1_CS"/>
</dbReference>
<name>A0A024GZC6_9MICC</name>
<feature type="active site" evidence="6">
    <location>
        <position position="105"/>
    </location>
</feature>
<dbReference type="GO" id="GO:0004252">
    <property type="term" value="F:serine-type endopeptidase activity"/>
    <property type="evidence" value="ECO:0007669"/>
    <property type="project" value="InterPro"/>
</dbReference>
<keyword evidence="11" id="KW-1185">Reference proteome</keyword>
<feature type="compositionally biased region" description="Basic residues" evidence="8">
    <location>
        <begin position="10"/>
        <end position="29"/>
    </location>
</feature>
<dbReference type="PROSITE" id="PS00761">
    <property type="entry name" value="SPASE_I_3"/>
    <property type="match status" value="1"/>
</dbReference>
<dbReference type="Gene3D" id="2.10.109.10">
    <property type="entry name" value="Umud Fragment, subunit A"/>
    <property type="match status" value="1"/>
</dbReference>
<comment type="caution">
    <text evidence="10">The sequence shown here is derived from an EMBL/GenBank/DDBJ whole genome shotgun (WGS) entry which is preliminary data.</text>
</comment>
<evidence type="ECO:0000256" key="7">
    <source>
        <dbReference type="RuleBase" id="RU362042"/>
    </source>
</evidence>
<dbReference type="PRINTS" id="PR00727">
    <property type="entry name" value="LEADERPTASE"/>
</dbReference>
<dbReference type="InterPro" id="IPR000223">
    <property type="entry name" value="Pept_S26A_signal_pept_1"/>
</dbReference>
<dbReference type="GO" id="GO:0009003">
    <property type="term" value="F:signal peptidase activity"/>
    <property type="evidence" value="ECO:0007669"/>
    <property type="project" value="UniProtKB-EC"/>
</dbReference>
<comment type="subcellular location">
    <subcellularLocation>
        <location evidence="2">Cell membrane</location>
        <topology evidence="2">Single-pass type II membrane protein</topology>
    </subcellularLocation>
    <subcellularLocation>
        <location evidence="7">Membrane</location>
        <topology evidence="7">Single-pass type II membrane protein</topology>
    </subcellularLocation>
</comment>
<dbReference type="OrthoDB" id="9815782at2"/>
<dbReference type="PANTHER" id="PTHR43390">
    <property type="entry name" value="SIGNAL PEPTIDASE I"/>
    <property type="match status" value="1"/>
</dbReference>
<proteinExistence type="inferred from homology"/>
<evidence type="ECO:0000313" key="10">
    <source>
        <dbReference type="EMBL" id="CCQ45118.1"/>
    </source>
</evidence>
<dbReference type="Proteomes" id="UP000035722">
    <property type="component" value="Unassembled WGS sequence"/>
</dbReference>
<evidence type="ECO:0000256" key="1">
    <source>
        <dbReference type="ARBA" id="ARBA00000677"/>
    </source>
</evidence>
<dbReference type="GO" id="GO:0005886">
    <property type="term" value="C:plasma membrane"/>
    <property type="evidence" value="ECO:0007669"/>
    <property type="project" value="UniProtKB-SubCell"/>
</dbReference>
<dbReference type="InterPro" id="IPR019533">
    <property type="entry name" value="Peptidase_S26"/>
</dbReference>
<dbReference type="InterPro" id="IPR036286">
    <property type="entry name" value="LexA/Signal_pep-like_sf"/>
</dbReference>
<comment type="similarity">
    <text evidence="3 7">Belongs to the peptidase S26 family.</text>
</comment>
<dbReference type="Pfam" id="PF10502">
    <property type="entry name" value="Peptidase_S26"/>
    <property type="match status" value="1"/>
</dbReference>
<evidence type="ECO:0000256" key="3">
    <source>
        <dbReference type="ARBA" id="ARBA00009370"/>
    </source>
</evidence>
<dbReference type="GO" id="GO:0006465">
    <property type="term" value="P:signal peptide processing"/>
    <property type="evidence" value="ECO:0007669"/>
    <property type="project" value="InterPro"/>
</dbReference>
<dbReference type="SUPFAM" id="SSF51306">
    <property type="entry name" value="LexA/Signal peptidase"/>
    <property type="match status" value="1"/>
</dbReference>
<evidence type="ECO:0000256" key="6">
    <source>
        <dbReference type="PIRSR" id="PIRSR600223-1"/>
    </source>
</evidence>
<feature type="region of interest" description="Disordered" evidence="8">
    <location>
        <begin position="9"/>
        <end position="29"/>
    </location>
</feature>